<dbReference type="InterPro" id="IPR003660">
    <property type="entry name" value="HAMP_dom"/>
</dbReference>
<proteinExistence type="inferred from homology"/>
<evidence type="ECO:0000256" key="6">
    <source>
        <dbReference type="ARBA" id="ARBA00023136"/>
    </source>
</evidence>
<dbReference type="Proteomes" id="UP000246483">
    <property type="component" value="Unassembled WGS sequence"/>
</dbReference>
<dbReference type="SUPFAM" id="SSF58104">
    <property type="entry name" value="Methyl-accepting chemotaxis protein (MCP) signaling domain"/>
    <property type="match status" value="1"/>
</dbReference>
<organism evidence="11 12">
    <name type="scientific">Melaminivora alkalimesophila</name>
    <dbReference type="NCBI Taxonomy" id="1165852"/>
    <lineage>
        <taxon>Bacteria</taxon>
        <taxon>Pseudomonadati</taxon>
        <taxon>Pseudomonadota</taxon>
        <taxon>Betaproteobacteria</taxon>
        <taxon>Burkholderiales</taxon>
        <taxon>Comamonadaceae</taxon>
        <taxon>Melaminivora</taxon>
    </lineage>
</organism>
<keyword evidence="12" id="KW-1185">Reference proteome</keyword>
<dbReference type="Pfam" id="PF00672">
    <property type="entry name" value="HAMP"/>
    <property type="match status" value="1"/>
</dbReference>
<dbReference type="SMART" id="SM00304">
    <property type="entry name" value="HAMP"/>
    <property type="match status" value="1"/>
</dbReference>
<dbReference type="InterPro" id="IPR004090">
    <property type="entry name" value="Chemotax_Me-accpt_rcpt"/>
</dbReference>
<evidence type="ECO:0000259" key="9">
    <source>
        <dbReference type="PROSITE" id="PS50111"/>
    </source>
</evidence>
<dbReference type="GO" id="GO:0007165">
    <property type="term" value="P:signal transduction"/>
    <property type="evidence" value="ECO:0007669"/>
    <property type="project" value="UniProtKB-KW"/>
</dbReference>
<dbReference type="PANTHER" id="PTHR43531:SF14">
    <property type="entry name" value="METHYL-ACCEPTING CHEMOTAXIS PROTEIN I-RELATED"/>
    <property type="match status" value="1"/>
</dbReference>
<evidence type="ECO:0000256" key="7">
    <source>
        <dbReference type="ARBA" id="ARBA00029447"/>
    </source>
</evidence>
<dbReference type="InterPro" id="IPR004089">
    <property type="entry name" value="MCPsignal_dom"/>
</dbReference>
<dbReference type="InterPro" id="IPR051310">
    <property type="entry name" value="MCP_chemotaxis"/>
</dbReference>
<keyword evidence="6" id="KW-0472">Membrane</keyword>
<dbReference type="PROSITE" id="PS50111">
    <property type="entry name" value="CHEMOTAXIS_TRANSDUC_2"/>
    <property type="match status" value="1"/>
</dbReference>
<keyword evidence="3" id="KW-0488">Methylation</keyword>
<sequence length="502" mass="52444">MGMRFFLRPGLWLMRRMGLSARLALLTALAALSLPLLLLLQAGAPAAAWGACLGLALLLVYLGVALEQSIAPGLRRLQEAVQRASGGDLCARAALQGGDELAALGRALDGMVLALSATVADVRSNAALVAHAGQCLARDGGALSERTEQQAASLEQTAASVEQLSSAMSQNAQAAGVAAEEAARVREAVRAGVQGMEQAIASVERIQEGARRMGEIIAVIDGIAFQTNILALNAAVEAARAGEQGRGFAVVAGEVRTLAGRSAAAAREIRSLIQASVQQVEDSAGLIRGAGQAMQAMTAGMQGVAAHVDEISHSVVEQSTGLREISCAVQQLDQITQRNAHMVADSLQQARALEGRATTLARSVLQFRLQQGTADEAAALVERAAALYRPGQEAEFLQRLTDPAGPFHDRDMYVFALDAAGTYRAFGGNPDKVGSRVQDIPGIAGDALVRAIVAQADQGPGWVEYDITHPATGAVQTKMSFVQRVGDWYLGCGVYKRLAVPA</sequence>
<dbReference type="Pfam" id="PF17200">
    <property type="entry name" value="sCache_2"/>
    <property type="match status" value="1"/>
</dbReference>
<dbReference type="FunFam" id="1.10.287.950:FF:000001">
    <property type="entry name" value="Methyl-accepting chemotaxis sensory transducer"/>
    <property type="match status" value="1"/>
</dbReference>
<evidence type="ECO:0000313" key="11">
    <source>
        <dbReference type="EMBL" id="PWW46329.1"/>
    </source>
</evidence>
<reference evidence="11 12" key="1">
    <citation type="submission" date="2018-05" db="EMBL/GenBank/DDBJ databases">
        <title>Genomic Encyclopedia of Type Strains, Phase IV (KMG-IV): sequencing the most valuable type-strain genomes for metagenomic binning, comparative biology and taxonomic classification.</title>
        <authorList>
            <person name="Goeker M."/>
        </authorList>
    </citation>
    <scope>NUCLEOTIDE SEQUENCE [LARGE SCALE GENOMIC DNA]</scope>
    <source>
        <strain evidence="11 12">DSM 26006</strain>
    </source>
</reference>
<dbReference type="PRINTS" id="PR00260">
    <property type="entry name" value="CHEMTRNSDUCR"/>
</dbReference>
<feature type="domain" description="Methyl-accepting transducer" evidence="9">
    <location>
        <begin position="125"/>
        <end position="354"/>
    </location>
</feature>
<feature type="domain" description="HAMP" evidence="10">
    <location>
        <begin position="68"/>
        <end position="120"/>
    </location>
</feature>
<keyword evidence="4" id="KW-0812">Transmembrane</keyword>
<dbReference type="GO" id="GO:0004888">
    <property type="term" value="F:transmembrane signaling receptor activity"/>
    <property type="evidence" value="ECO:0007669"/>
    <property type="project" value="InterPro"/>
</dbReference>
<evidence type="ECO:0000256" key="1">
    <source>
        <dbReference type="ARBA" id="ARBA00004651"/>
    </source>
</evidence>
<comment type="caution">
    <text evidence="11">The sequence shown here is derived from an EMBL/GenBank/DDBJ whole genome shotgun (WGS) entry which is preliminary data.</text>
</comment>
<evidence type="ECO:0000259" key="10">
    <source>
        <dbReference type="PROSITE" id="PS50885"/>
    </source>
</evidence>
<dbReference type="AlphaFoldDB" id="A0A317RBK4"/>
<dbReference type="GO" id="GO:0006935">
    <property type="term" value="P:chemotaxis"/>
    <property type="evidence" value="ECO:0007669"/>
    <property type="project" value="InterPro"/>
</dbReference>
<keyword evidence="8" id="KW-0807">Transducer</keyword>
<protein>
    <submittedName>
        <fullName evidence="11">Methyl-accepting chemotaxis protein</fullName>
    </submittedName>
</protein>
<evidence type="ECO:0000256" key="8">
    <source>
        <dbReference type="PROSITE-ProRule" id="PRU00284"/>
    </source>
</evidence>
<dbReference type="Gene3D" id="1.10.287.950">
    <property type="entry name" value="Methyl-accepting chemotaxis protein"/>
    <property type="match status" value="1"/>
</dbReference>
<evidence type="ECO:0000256" key="2">
    <source>
        <dbReference type="ARBA" id="ARBA00022475"/>
    </source>
</evidence>
<dbReference type="SMART" id="SM00283">
    <property type="entry name" value="MA"/>
    <property type="match status" value="1"/>
</dbReference>
<keyword evidence="2" id="KW-1003">Cell membrane</keyword>
<comment type="similarity">
    <text evidence="7">Belongs to the methyl-accepting chemotaxis (MCP) protein family.</text>
</comment>
<evidence type="ECO:0000256" key="4">
    <source>
        <dbReference type="ARBA" id="ARBA00022692"/>
    </source>
</evidence>
<dbReference type="CDD" id="cd06225">
    <property type="entry name" value="HAMP"/>
    <property type="match status" value="1"/>
</dbReference>
<dbReference type="EMBL" id="QGUB01000004">
    <property type="protein sequence ID" value="PWW46329.1"/>
    <property type="molecule type" value="Genomic_DNA"/>
</dbReference>
<name>A0A317RBK4_9BURK</name>
<dbReference type="PANTHER" id="PTHR43531">
    <property type="entry name" value="PROTEIN ICFG"/>
    <property type="match status" value="1"/>
</dbReference>
<dbReference type="InterPro" id="IPR033480">
    <property type="entry name" value="sCache_2"/>
</dbReference>
<gene>
    <name evidence="11" type="ORF">DFR36_104109</name>
</gene>
<dbReference type="CDD" id="cd11386">
    <property type="entry name" value="MCP_signal"/>
    <property type="match status" value="1"/>
</dbReference>
<evidence type="ECO:0000256" key="3">
    <source>
        <dbReference type="ARBA" id="ARBA00022481"/>
    </source>
</evidence>
<accession>A0A317RBK4</accession>
<comment type="subcellular location">
    <subcellularLocation>
        <location evidence="1">Cell membrane</location>
        <topology evidence="1">Multi-pass membrane protein</topology>
    </subcellularLocation>
</comment>
<evidence type="ECO:0000313" key="12">
    <source>
        <dbReference type="Proteomes" id="UP000246483"/>
    </source>
</evidence>
<evidence type="ECO:0000256" key="5">
    <source>
        <dbReference type="ARBA" id="ARBA00022989"/>
    </source>
</evidence>
<keyword evidence="5" id="KW-1133">Transmembrane helix</keyword>
<dbReference type="PROSITE" id="PS50885">
    <property type="entry name" value="HAMP"/>
    <property type="match status" value="1"/>
</dbReference>
<dbReference type="GO" id="GO:0005886">
    <property type="term" value="C:plasma membrane"/>
    <property type="evidence" value="ECO:0007669"/>
    <property type="project" value="UniProtKB-SubCell"/>
</dbReference>
<dbReference type="Pfam" id="PF00015">
    <property type="entry name" value="MCPsignal"/>
    <property type="match status" value="1"/>
</dbReference>